<protein>
    <submittedName>
        <fullName evidence="2">Uncharacterized protein</fullName>
    </submittedName>
</protein>
<evidence type="ECO:0000313" key="2">
    <source>
        <dbReference type="EMBL" id="MED6225586.1"/>
    </source>
</evidence>
<organism evidence="2 3">
    <name type="scientific">Stylosanthes scabra</name>
    <dbReference type="NCBI Taxonomy" id="79078"/>
    <lineage>
        <taxon>Eukaryota</taxon>
        <taxon>Viridiplantae</taxon>
        <taxon>Streptophyta</taxon>
        <taxon>Embryophyta</taxon>
        <taxon>Tracheophyta</taxon>
        <taxon>Spermatophyta</taxon>
        <taxon>Magnoliopsida</taxon>
        <taxon>eudicotyledons</taxon>
        <taxon>Gunneridae</taxon>
        <taxon>Pentapetalae</taxon>
        <taxon>rosids</taxon>
        <taxon>fabids</taxon>
        <taxon>Fabales</taxon>
        <taxon>Fabaceae</taxon>
        <taxon>Papilionoideae</taxon>
        <taxon>50 kb inversion clade</taxon>
        <taxon>dalbergioids sensu lato</taxon>
        <taxon>Dalbergieae</taxon>
        <taxon>Pterocarpus clade</taxon>
        <taxon>Stylosanthes</taxon>
    </lineage>
</organism>
<accession>A0ABU6ZV07</accession>
<keyword evidence="3" id="KW-1185">Reference proteome</keyword>
<proteinExistence type="predicted"/>
<comment type="caution">
    <text evidence="2">The sequence shown here is derived from an EMBL/GenBank/DDBJ whole genome shotgun (WGS) entry which is preliminary data.</text>
</comment>
<evidence type="ECO:0000256" key="1">
    <source>
        <dbReference type="SAM" id="MobiDB-lite"/>
    </source>
</evidence>
<gene>
    <name evidence="2" type="ORF">PIB30_094988</name>
</gene>
<name>A0ABU6ZV07_9FABA</name>
<sequence length="88" mass="10038">MFWAGHWEEVVFKYKYSARASKRADSGDQSLEPARGVDPQGHSDAQREEQPLTEGTKPQKRRLPLVLNKSTRIEKLMGENGRAFRALP</sequence>
<evidence type="ECO:0000313" key="3">
    <source>
        <dbReference type="Proteomes" id="UP001341840"/>
    </source>
</evidence>
<dbReference type="Proteomes" id="UP001341840">
    <property type="component" value="Unassembled WGS sequence"/>
</dbReference>
<feature type="region of interest" description="Disordered" evidence="1">
    <location>
        <begin position="20"/>
        <end position="64"/>
    </location>
</feature>
<dbReference type="EMBL" id="JASCZI010273998">
    <property type="protein sequence ID" value="MED6225586.1"/>
    <property type="molecule type" value="Genomic_DNA"/>
</dbReference>
<reference evidence="2 3" key="1">
    <citation type="journal article" date="2023" name="Plants (Basel)">
        <title>Bridging the Gap: Combining Genomics and Transcriptomics Approaches to Understand Stylosanthes scabra, an Orphan Legume from the Brazilian Caatinga.</title>
        <authorList>
            <person name="Ferreira-Neto J.R.C."/>
            <person name="da Silva M.D."/>
            <person name="Binneck E."/>
            <person name="de Melo N.F."/>
            <person name="da Silva R.H."/>
            <person name="de Melo A.L.T.M."/>
            <person name="Pandolfi V."/>
            <person name="Bustamante F.O."/>
            <person name="Brasileiro-Vidal A.C."/>
            <person name="Benko-Iseppon A.M."/>
        </authorList>
    </citation>
    <scope>NUCLEOTIDE SEQUENCE [LARGE SCALE GENOMIC DNA]</scope>
    <source>
        <tissue evidence="2">Leaves</tissue>
    </source>
</reference>